<feature type="region of interest" description="Disordered" evidence="1">
    <location>
        <begin position="1"/>
        <end position="38"/>
    </location>
</feature>
<comment type="caution">
    <text evidence="3">The sequence shown here is derived from an EMBL/GenBank/DDBJ whole genome shotgun (WGS) entry which is preliminary data.</text>
</comment>
<gene>
    <name evidence="3" type="ORF">HKD21_05305</name>
</gene>
<dbReference type="EMBL" id="JABCQO010000003">
    <property type="protein sequence ID" value="MBF0876265.1"/>
    <property type="molecule type" value="Genomic_DNA"/>
</dbReference>
<feature type="region of interest" description="Disordered" evidence="1">
    <location>
        <begin position="88"/>
        <end position="151"/>
    </location>
</feature>
<evidence type="ECO:0000256" key="1">
    <source>
        <dbReference type="SAM" id="MobiDB-lite"/>
    </source>
</evidence>
<dbReference type="InterPro" id="IPR025430">
    <property type="entry name" value="DUF4167"/>
</dbReference>
<reference evidence="3" key="2">
    <citation type="submission" date="2020-11" db="EMBL/GenBank/DDBJ databases">
        <title>Description of novel Gluconobacter species.</title>
        <authorList>
            <person name="Cleenwerck I."/>
            <person name="Cnockaert M."/>
            <person name="Borremans W."/>
            <person name="Wieme A.D."/>
            <person name="De Vuyst L."/>
            <person name="Vandamme P."/>
        </authorList>
    </citation>
    <scope>NUCLEOTIDE SEQUENCE</scope>
    <source>
        <strain evidence="3">LMG 27748</strain>
    </source>
</reference>
<accession>A0ABR9YC81</accession>
<protein>
    <submittedName>
        <fullName evidence="3">DUF4167 domain-containing protein</fullName>
    </submittedName>
</protein>
<keyword evidence="4" id="KW-1185">Reference proteome</keyword>
<feature type="compositionally biased region" description="Acidic residues" evidence="1">
    <location>
        <begin position="118"/>
        <end position="131"/>
    </location>
</feature>
<feature type="compositionally biased region" description="Basic and acidic residues" evidence="1">
    <location>
        <begin position="92"/>
        <end position="117"/>
    </location>
</feature>
<evidence type="ECO:0000259" key="2">
    <source>
        <dbReference type="Pfam" id="PF13763"/>
    </source>
</evidence>
<evidence type="ECO:0000313" key="4">
    <source>
        <dbReference type="Proteomes" id="UP000630952"/>
    </source>
</evidence>
<dbReference type="Pfam" id="PF13763">
    <property type="entry name" value="DUF4167"/>
    <property type="match status" value="1"/>
</dbReference>
<organism evidence="3 4">
    <name type="scientific">Gluconobacter cerevisiae</name>
    <dbReference type="NCBI Taxonomy" id="1379734"/>
    <lineage>
        <taxon>Bacteria</taxon>
        <taxon>Pseudomonadati</taxon>
        <taxon>Pseudomonadota</taxon>
        <taxon>Alphaproteobacteria</taxon>
        <taxon>Acetobacterales</taxon>
        <taxon>Acetobacteraceae</taxon>
        <taxon>Gluconobacter</taxon>
    </lineage>
</organism>
<reference evidence="3" key="1">
    <citation type="submission" date="2020-04" db="EMBL/GenBank/DDBJ databases">
        <authorList>
            <person name="Sombolestani A."/>
        </authorList>
    </citation>
    <scope>NUCLEOTIDE SEQUENCE</scope>
    <source>
        <strain evidence="3">LMG 27748</strain>
    </source>
</reference>
<feature type="compositionally biased region" description="Polar residues" evidence="1">
    <location>
        <begin position="15"/>
        <end position="27"/>
    </location>
</feature>
<evidence type="ECO:0000313" key="3">
    <source>
        <dbReference type="EMBL" id="MBF0876265.1"/>
    </source>
</evidence>
<feature type="compositionally biased region" description="Basic residues" evidence="1">
    <location>
        <begin position="1"/>
        <end position="11"/>
    </location>
</feature>
<feature type="domain" description="DUF4167" evidence="2">
    <location>
        <begin position="19"/>
        <end position="87"/>
    </location>
</feature>
<proteinExistence type="predicted"/>
<name>A0ABR9YC81_9PROT</name>
<sequence>MKRIRGRHHRAGSGPSRSSSNAQTPLNRNHVFDSNGPDLRVRGTAQQLFEKYLQLGRDATGTGDRILAEAYFQHAEHYFRILNAMNQAAEKSQQERNERQQQRQRAYEDRREPRGERGEDEAPSSEQEGEYASERSSDEDHDRRPAEAEAE</sequence>
<dbReference type="Proteomes" id="UP000630952">
    <property type="component" value="Unassembled WGS sequence"/>
</dbReference>
<feature type="compositionally biased region" description="Basic and acidic residues" evidence="1">
    <location>
        <begin position="132"/>
        <end position="151"/>
    </location>
</feature>